<feature type="compositionally biased region" description="Basic and acidic residues" evidence="1">
    <location>
        <begin position="332"/>
        <end position="342"/>
    </location>
</feature>
<dbReference type="AlphaFoldDB" id="A0A0C9VC02"/>
<accession>A0A0C9VC02</accession>
<protein>
    <submittedName>
        <fullName evidence="2">Uncharacterized protein</fullName>
    </submittedName>
</protein>
<sequence>MSFTQIWGNFLLEDSWRTGLINGTDVHDYSGPYLRYRTTIRGFNSNITTFIRITQSPLEPALPNGTVAFIFGRLCSQNSSDYRIEALHLFPYPSVEMGSSPILNQYLPRMTVAGHVVQEPQYLTDGTCLFPVNAVTYVREQMQAATYIASIVPSRCWDDRPPCPKAYSPVHITGPLDCIDRRTLLPVIAVEDLTLQVGDHRLAALANNARIETTRIFLEEYTTKSPHDHSIIIPESPYHLIPDQSHQYIPSTASLSSIPPYPNPPPLPISTPTWWKDNAEKLYPPFEASSKQTLAILSQLPGREYLQSQEETSVNDQPGQDLPTSYALRGAHDEETSEKHGNSDFNHSISFENTSNESYISQRPRQSFSVMEQEHNNIQTPITQLNEATIYLEDLPIDTSKRLSVSSKKRKRTDSDVGGPSNSTRAKRSDPTGPPFTSLTDWRARASSLKAPTGANNDMNDMTAFMTDNINTLSNSNTLSQATLTQDPLFFLSLFGHPTQLENSMTMMPDSVSTILSGNTANPVESTTATTFCIEGNDNFFDFCINQELLISDFTPDFQRNLPTSSLNIPELPINNPLPAQNTNIDNPTQTTEMDGRSLLQMNALFEENILPENEDRLLWETLFFVRDRIRYQVEARMRRFPSLTCLDMLYFGMDIILQFIQPVYEDEEESNDEI</sequence>
<proteinExistence type="predicted"/>
<feature type="compositionally biased region" description="Polar residues" evidence="1">
    <location>
        <begin position="343"/>
        <end position="364"/>
    </location>
</feature>
<feature type="region of interest" description="Disordered" evidence="1">
    <location>
        <begin position="332"/>
        <end position="364"/>
    </location>
</feature>
<dbReference type="EMBL" id="KN837117">
    <property type="protein sequence ID" value="KIJ44464.1"/>
    <property type="molecule type" value="Genomic_DNA"/>
</dbReference>
<evidence type="ECO:0000313" key="3">
    <source>
        <dbReference type="Proteomes" id="UP000054279"/>
    </source>
</evidence>
<gene>
    <name evidence="2" type="ORF">M422DRAFT_252069</name>
</gene>
<reference evidence="2 3" key="1">
    <citation type="submission" date="2014-06" db="EMBL/GenBank/DDBJ databases">
        <title>Evolutionary Origins and Diversification of the Mycorrhizal Mutualists.</title>
        <authorList>
            <consortium name="DOE Joint Genome Institute"/>
            <consortium name="Mycorrhizal Genomics Consortium"/>
            <person name="Kohler A."/>
            <person name="Kuo A."/>
            <person name="Nagy L.G."/>
            <person name="Floudas D."/>
            <person name="Copeland A."/>
            <person name="Barry K.W."/>
            <person name="Cichocki N."/>
            <person name="Veneault-Fourrey C."/>
            <person name="LaButti K."/>
            <person name="Lindquist E.A."/>
            <person name="Lipzen A."/>
            <person name="Lundell T."/>
            <person name="Morin E."/>
            <person name="Murat C."/>
            <person name="Riley R."/>
            <person name="Ohm R."/>
            <person name="Sun H."/>
            <person name="Tunlid A."/>
            <person name="Henrissat B."/>
            <person name="Grigoriev I.V."/>
            <person name="Hibbett D.S."/>
            <person name="Martin F."/>
        </authorList>
    </citation>
    <scope>NUCLEOTIDE SEQUENCE [LARGE SCALE GENOMIC DNA]</scope>
    <source>
        <strain evidence="2 3">SS14</strain>
    </source>
</reference>
<organism evidence="2 3">
    <name type="scientific">Sphaerobolus stellatus (strain SS14)</name>
    <dbReference type="NCBI Taxonomy" id="990650"/>
    <lineage>
        <taxon>Eukaryota</taxon>
        <taxon>Fungi</taxon>
        <taxon>Dikarya</taxon>
        <taxon>Basidiomycota</taxon>
        <taxon>Agaricomycotina</taxon>
        <taxon>Agaricomycetes</taxon>
        <taxon>Phallomycetidae</taxon>
        <taxon>Geastrales</taxon>
        <taxon>Sphaerobolaceae</taxon>
        <taxon>Sphaerobolus</taxon>
    </lineage>
</organism>
<keyword evidence="3" id="KW-1185">Reference proteome</keyword>
<dbReference type="Proteomes" id="UP000054279">
    <property type="component" value="Unassembled WGS sequence"/>
</dbReference>
<feature type="region of interest" description="Disordered" evidence="1">
    <location>
        <begin position="403"/>
        <end position="439"/>
    </location>
</feature>
<dbReference type="HOGENOM" id="CLU_407198_0_0_1"/>
<evidence type="ECO:0000256" key="1">
    <source>
        <dbReference type="SAM" id="MobiDB-lite"/>
    </source>
</evidence>
<evidence type="ECO:0000313" key="2">
    <source>
        <dbReference type="EMBL" id="KIJ44464.1"/>
    </source>
</evidence>
<name>A0A0C9VC02_SPHS4</name>